<dbReference type="Gene3D" id="3.40.640.10">
    <property type="entry name" value="Type I PLP-dependent aspartate aminotransferase-like (Major domain)"/>
    <property type="match status" value="1"/>
</dbReference>
<dbReference type="Pfam" id="PF01041">
    <property type="entry name" value="DegT_DnrJ_EryC1"/>
    <property type="match status" value="1"/>
</dbReference>
<dbReference type="OrthoDB" id="9810913at2"/>
<evidence type="ECO:0000313" key="6">
    <source>
        <dbReference type="EMBL" id="ABB27945.1"/>
    </source>
</evidence>
<evidence type="ECO:0000256" key="1">
    <source>
        <dbReference type="ARBA" id="ARBA00022898"/>
    </source>
</evidence>
<sequence length="367" mass="40867">MILMNDFKAEPPELREAMLGAAQRVIESGWYVLGNEVVSFEKQWAAICGVDYGIGVGNGMDAIEIALCSLSIGVGDEVITTPMTAFATVLAILRSGAIPVLADIDSDTGLLSIESVRRCISKKTKAILLVHLYGQVRDMDKWTALCKATDLYLVEDCAQAHYAQWQGNVAGSFGIAGAYSFYPTKNLGAIGDAGMLITNDADIADKAKRLRNYGQSTRYYHPELGMNSRLDELHAAMLSERVKWLHSFTERRWQIAEYYREHIDNPLINLLSAPEERTAHVYHLYVVTTAYRDALQVYLQENQIQALIHYPIPVHFQDPCKNILRDPKGLAKSEYHAAQCLSLPCHPQMSDADIEHVANTVNSFKVS</sequence>
<name>Q3AST0_CHLCH</name>
<gene>
    <name evidence="6" type="ordered locus">Cag_0672</name>
</gene>
<organism evidence="6">
    <name type="scientific">Chlorobium chlorochromatii (strain CaD3)</name>
    <dbReference type="NCBI Taxonomy" id="340177"/>
    <lineage>
        <taxon>Bacteria</taxon>
        <taxon>Pseudomonadati</taxon>
        <taxon>Chlorobiota</taxon>
        <taxon>Chlorobiia</taxon>
        <taxon>Chlorobiales</taxon>
        <taxon>Chlorobiaceae</taxon>
        <taxon>Chlorobium/Pelodictyon group</taxon>
        <taxon>Chlorobium</taxon>
    </lineage>
</organism>
<comment type="similarity">
    <text evidence="2 5">Belongs to the DegT/DnrJ/EryC1 family.</text>
</comment>
<dbReference type="GO" id="GO:0008483">
    <property type="term" value="F:transaminase activity"/>
    <property type="evidence" value="ECO:0007669"/>
    <property type="project" value="TreeGrafter"/>
</dbReference>
<dbReference type="PANTHER" id="PTHR30244">
    <property type="entry name" value="TRANSAMINASE"/>
    <property type="match status" value="1"/>
</dbReference>
<proteinExistence type="inferred from homology"/>
<accession>Q3AST0</accession>
<dbReference type="GO" id="GO:0000271">
    <property type="term" value="P:polysaccharide biosynthetic process"/>
    <property type="evidence" value="ECO:0007669"/>
    <property type="project" value="TreeGrafter"/>
</dbReference>
<evidence type="ECO:0000256" key="5">
    <source>
        <dbReference type="RuleBase" id="RU004508"/>
    </source>
</evidence>
<evidence type="ECO:0000256" key="2">
    <source>
        <dbReference type="ARBA" id="ARBA00037999"/>
    </source>
</evidence>
<evidence type="ECO:0000256" key="3">
    <source>
        <dbReference type="PIRSR" id="PIRSR000390-1"/>
    </source>
</evidence>
<dbReference type="InterPro" id="IPR015421">
    <property type="entry name" value="PyrdxlP-dep_Trfase_major"/>
</dbReference>
<feature type="modified residue" description="N6-(pyridoxal phosphate)lysine" evidence="4">
    <location>
        <position position="185"/>
    </location>
</feature>
<dbReference type="KEGG" id="cch:Cag_0672"/>
<dbReference type="GO" id="GO:0030170">
    <property type="term" value="F:pyridoxal phosphate binding"/>
    <property type="evidence" value="ECO:0007669"/>
    <property type="project" value="TreeGrafter"/>
</dbReference>
<protein>
    <submittedName>
        <fullName evidence="6">Pyridoxal phosphate-dependent enzyme</fullName>
    </submittedName>
</protein>
<dbReference type="PIRSF" id="PIRSF000390">
    <property type="entry name" value="PLP_StrS"/>
    <property type="match status" value="1"/>
</dbReference>
<dbReference type="Gene3D" id="3.90.1150.10">
    <property type="entry name" value="Aspartate Aminotransferase, domain 1"/>
    <property type="match status" value="1"/>
</dbReference>
<dbReference type="EMBL" id="CP000108">
    <property type="protein sequence ID" value="ABB27945.1"/>
    <property type="molecule type" value="Genomic_DNA"/>
</dbReference>
<evidence type="ECO:0000256" key="4">
    <source>
        <dbReference type="PIRSR" id="PIRSR000390-2"/>
    </source>
</evidence>
<dbReference type="InterPro" id="IPR000653">
    <property type="entry name" value="DegT/StrS_aminotransferase"/>
</dbReference>
<dbReference type="eggNOG" id="COG0399">
    <property type="taxonomic scope" value="Bacteria"/>
</dbReference>
<dbReference type="InterPro" id="IPR015422">
    <property type="entry name" value="PyrdxlP-dep_Trfase_small"/>
</dbReference>
<dbReference type="InterPro" id="IPR015424">
    <property type="entry name" value="PyrdxlP-dep_Trfase"/>
</dbReference>
<dbReference type="CDD" id="cd00616">
    <property type="entry name" value="AHBA_syn"/>
    <property type="match status" value="1"/>
</dbReference>
<dbReference type="PANTHER" id="PTHR30244:SF36">
    <property type="entry name" value="3-OXO-GLUCOSE-6-PHOSPHATE:GLUTAMATE AMINOTRANSFERASE"/>
    <property type="match status" value="1"/>
</dbReference>
<feature type="active site" description="Proton acceptor" evidence="3">
    <location>
        <position position="185"/>
    </location>
</feature>
<dbReference type="AlphaFoldDB" id="Q3AST0"/>
<reference evidence="6" key="1">
    <citation type="submission" date="2005-08" db="EMBL/GenBank/DDBJ databases">
        <title>Complete sequence of Chlorobium chlorochromatii CaD3.</title>
        <authorList>
            <person name="Copeland A."/>
            <person name="Lucas S."/>
            <person name="Lapidus A."/>
            <person name="Barry K."/>
            <person name="Detter J.C."/>
            <person name="Glavina T."/>
            <person name="Hammon N."/>
            <person name="Israni S."/>
            <person name="Pitluck S."/>
            <person name="Bryant D."/>
            <person name="Schmutz J."/>
            <person name="Larimer F."/>
            <person name="Land M."/>
            <person name="Kyrpides N."/>
            <person name="Ivanova N."/>
            <person name="Richardson P."/>
        </authorList>
    </citation>
    <scope>NUCLEOTIDE SEQUENCE [LARGE SCALE GENOMIC DNA]</scope>
    <source>
        <strain evidence="6">CaD3</strain>
    </source>
</reference>
<dbReference type="STRING" id="340177.Cag_0672"/>
<dbReference type="HOGENOM" id="CLU_033332_6_0_10"/>
<dbReference type="SUPFAM" id="SSF53383">
    <property type="entry name" value="PLP-dependent transferases"/>
    <property type="match status" value="1"/>
</dbReference>
<keyword evidence="1 4" id="KW-0663">Pyridoxal phosphate</keyword>